<dbReference type="SMART" id="SM00260">
    <property type="entry name" value="CheW"/>
    <property type="match status" value="3"/>
</dbReference>
<dbReference type="RefSeq" id="WP_256120250.1">
    <property type="nucleotide sequence ID" value="NZ_WHSB02000014.1"/>
</dbReference>
<dbReference type="PANTHER" id="PTHR22617:SF23">
    <property type="entry name" value="CHEMOTAXIS PROTEIN CHEW"/>
    <property type="match status" value="1"/>
</dbReference>
<evidence type="ECO:0000259" key="1">
    <source>
        <dbReference type="PROSITE" id="PS50851"/>
    </source>
</evidence>
<sequence length="472" mass="50301">MTAFSSSAGLDDRRLVFQVGDKRHEIDARRVFEVVRVPAITRVPHGPDALAGIANLRGRPVPVLSMRRILDCGPDARQNDGRIIVYDHGGAVGLLVDDVLRVSADHASAPLQGLGDLLDASFKVARRKPVDRSTLATAETEDRSTETLTVLLSFRVAGQLYGLPLTDIREVGLLAGEVAAIPNAASALIGLFQLRHGVLPLVSLAALLGIGRTGEEGCYMIIVEHEGDRIGLVVDEVDVIRRLPEQAIDVVPAVLQRGRGNGQIAAIGRVVEERLLISILSPDKLFGHHAVTQAIEQNTGAESVEARPGTQDAIEQLLIFQLGDEVYGLPIVAVDEVIRVPSEITRMPGAPDFVMGVINLRGKAIPLIDQRTRFATSAAAETVKARAIILTLGPLQAGFVVDGVSEVKAVSSTALSAAPEFSSDQTDVFDRIAHIESDGRMILLIDPQALLTRAERDIVAAITDGNTLAGGP</sequence>
<dbReference type="Pfam" id="PF01584">
    <property type="entry name" value="CheW"/>
    <property type="match status" value="3"/>
</dbReference>
<gene>
    <name evidence="2" type="ORF">GB927_026580</name>
</gene>
<feature type="domain" description="CheW-like" evidence="1">
    <location>
        <begin position="148"/>
        <end position="291"/>
    </location>
</feature>
<dbReference type="Gene3D" id="2.40.50.180">
    <property type="entry name" value="CheA-289, Domain 4"/>
    <property type="match status" value="3"/>
</dbReference>
<dbReference type="InterPro" id="IPR002545">
    <property type="entry name" value="CheW-lke_dom"/>
</dbReference>
<dbReference type="PANTHER" id="PTHR22617">
    <property type="entry name" value="CHEMOTAXIS SENSOR HISTIDINE KINASE-RELATED"/>
    <property type="match status" value="1"/>
</dbReference>
<dbReference type="SUPFAM" id="SSF50341">
    <property type="entry name" value="CheW-like"/>
    <property type="match status" value="3"/>
</dbReference>
<organism evidence="2 3">
    <name type="scientific">Shinella lacus</name>
    <dbReference type="NCBI Taxonomy" id="2654216"/>
    <lineage>
        <taxon>Bacteria</taxon>
        <taxon>Pseudomonadati</taxon>
        <taxon>Pseudomonadota</taxon>
        <taxon>Alphaproteobacteria</taxon>
        <taxon>Hyphomicrobiales</taxon>
        <taxon>Rhizobiaceae</taxon>
        <taxon>Shinella</taxon>
    </lineage>
</organism>
<feature type="domain" description="CheW-like" evidence="1">
    <location>
        <begin position="11"/>
        <end position="149"/>
    </location>
</feature>
<dbReference type="EMBL" id="WHSB02000014">
    <property type="protein sequence ID" value="MCQ4633633.1"/>
    <property type="molecule type" value="Genomic_DNA"/>
</dbReference>
<evidence type="ECO:0000313" key="3">
    <source>
        <dbReference type="Proteomes" id="UP000996601"/>
    </source>
</evidence>
<reference evidence="2" key="1">
    <citation type="submission" date="2021-07" db="EMBL/GenBank/DDBJ databases">
        <title>Shinella sp. nov., a novel member of the genus Shinella from water.</title>
        <authorList>
            <person name="Deng Y."/>
        </authorList>
    </citation>
    <scope>NUCLEOTIDE SEQUENCE</scope>
    <source>
        <strain evidence="2">CPCC 100929</strain>
    </source>
</reference>
<accession>A0ABT1REL2</accession>
<comment type="caution">
    <text evidence="2">The sequence shown here is derived from an EMBL/GenBank/DDBJ whole genome shotgun (WGS) entry which is preliminary data.</text>
</comment>
<keyword evidence="3" id="KW-1185">Reference proteome</keyword>
<dbReference type="Gene3D" id="2.30.30.40">
    <property type="entry name" value="SH3 Domains"/>
    <property type="match status" value="2"/>
</dbReference>
<dbReference type="Proteomes" id="UP000996601">
    <property type="component" value="Unassembled WGS sequence"/>
</dbReference>
<feature type="domain" description="CheW-like" evidence="1">
    <location>
        <begin position="314"/>
        <end position="456"/>
    </location>
</feature>
<dbReference type="PROSITE" id="PS50851">
    <property type="entry name" value="CHEW"/>
    <property type="match status" value="3"/>
</dbReference>
<dbReference type="InterPro" id="IPR039315">
    <property type="entry name" value="CheW"/>
</dbReference>
<proteinExistence type="predicted"/>
<dbReference type="InterPro" id="IPR036061">
    <property type="entry name" value="CheW-like_dom_sf"/>
</dbReference>
<protein>
    <submittedName>
        <fullName evidence="2">Chemotaxis protein CheW</fullName>
    </submittedName>
</protein>
<name>A0ABT1REL2_9HYPH</name>
<evidence type="ECO:0000313" key="2">
    <source>
        <dbReference type="EMBL" id="MCQ4633633.1"/>
    </source>
</evidence>